<dbReference type="Proteomes" id="UP000740926">
    <property type="component" value="Unassembled WGS sequence"/>
</dbReference>
<evidence type="ECO:0000256" key="4">
    <source>
        <dbReference type="ARBA" id="ARBA00022475"/>
    </source>
</evidence>
<dbReference type="Pfam" id="PF00672">
    <property type="entry name" value="HAMP"/>
    <property type="match status" value="1"/>
</dbReference>
<evidence type="ECO:0000256" key="13">
    <source>
        <dbReference type="ARBA" id="ARBA00023136"/>
    </source>
</evidence>
<dbReference type="AlphaFoldDB" id="A0A9P6Y6X7"/>
<keyword evidence="10" id="KW-0067">ATP-binding</keyword>
<sequence length="239" mass="26388">MEVLDDRPGPVSRAHVHFTSFRSCIPKLQDLLPPPPPGHRKHPRERDPAFIPPKCRAVDVTLNDGTLLKLALDSPAVAHNGILAVDPWFLTLLVLAIAVLAYIVARMASAPLQELAAAAEDLGDDLQRDPLPLRGPREVQRAAEAFNAMQHRLQRHLAERTQMLAAITHDLQTPLTRLRLRLENVTDEVLRERLIGDLAAMQALVREGLELARSAESAEQRAALDLDSLLESIAGPERC</sequence>
<comment type="subcellular location">
    <subcellularLocation>
        <location evidence="2">Cell inner membrane</location>
        <topology evidence="2">Multi-pass membrane protein</topology>
    </subcellularLocation>
</comment>
<evidence type="ECO:0000313" key="17">
    <source>
        <dbReference type="Proteomes" id="UP000740926"/>
    </source>
</evidence>
<evidence type="ECO:0000256" key="14">
    <source>
        <dbReference type="SAM" id="Phobius"/>
    </source>
</evidence>
<dbReference type="InterPro" id="IPR050980">
    <property type="entry name" value="2C_sensor_his_kinase"/>
</dbReference>
<dbReference type="EMBL" id="JAANIU010006628">
    <property type="protein sequence ID" value="KAG1540945.1"/>
    <property type="molecule type" value="Genomic_DNA"/>
</dbReference>
<comment type="catalytic activity">
    <reaction evidence="1">
        <text>ATP + protein L-histidine = ADP + protein N-phospho-L-histidine.</text>
        <dbReference type="EC" id="2.7.13.3"/>
    </reaction>
</comment>
<evidence type="ECO:0000256" key="5">
    <source>
        <dbReference type="ARBA" id="ARBA00022519"/>
    </source>
</evidence>
<evidence type="ECO:0000256" key="9">
    <source>
        <dbReference type="ARBA" id="ARBA00022777"/>
    </source>
</evidence>
<organism evidence="16 17">
    <name type="scientific">Rhizopus delemar</name>
    <dbReference type="NCBI Taxonomy" id="936053"/>
    <lineage>
        <taxon>Eukaryota</taxon>
        <taxon>Fungi</taxon>
        <taxon>Fungi incertae sedis</taxon>
        <taxon>Mucoromycota</taxon>
        <taxon>Mucoromycotina</taxon>
        <taxon>Mucoromycetes</taxon>
        <taxon>Mucorales</taxon>
        <taxon>Mucorineae</taxon>
        <taxon>Rhizopodaceae</taxon>
        <taxon>Rhizopus</taxon>
    </lineage>
</organism>
<comment type="caution">
    <text evidence="16">The sequence shown here is derived from an EMBL/GenBank/DDBJ whole genome shotgun (WGS) entry which is preliminary data.</text>
</comment>
<dbReference type="GO" id="GO:0005524">
    <property type="term" value="F:ATP binding"/>
    <property type="evidence" value="ECO:0007669"/>
    <property type="project" value="UniProtKB-KW"/>
</dbReference>
<evidence type="ECO:0000256" key="11">
    <source>
        <dbReference type="ARBA" id="ARBA00022989"/>
    </source>
</evidence>
<reference evidence="16 17" key="1">
    <citation type="journal article" date="2020" name="Microb. Genom.">
        <title>Genetic diversity of clinical and environmental Mucorales isolates obtained from an investigation of mucormycosis cases among solid organ transplant recipients.</title>
        <authorList>
            <person name="Nguyen M.H."/>
            <person name="Kaul D."/>
            <person name="Muto C."/>
            <person name="Cheng S.J."/>
            <person name="Richter R.A."/>
            <person name="Bruno V.M."/>
            <person name="Liu G."/>
            <person name="Beyhan S."/>
            <person name="Sundermann A.J."/>
            <person name="Mounaud S."/>
            <person name="Pasculle A.W."/>
            <person name="Nierman W.C."/>
            <person name="Driscoll E."/>
            <person name="Cumbie R."/>
            <person name="Clancy C.J."/>
            <person name="Dupont C.L."/>
        </authorList>
    </citation>
    <scope>NUCLEOTIDE SEQUENCE [LARGE SCALE GENOMIC DNA]</scope>
    <source>
        <strain evidence="16 17">GL24</strain>
    </source>
</reference>
<keyword evidence="11 14" id="KW-1133">Transmembrane helix</keyword>
<dbReference type="PANTHER" id="PTHR44936">
    <property type="entry name" value="SENSOR PROTEIN CREC"/>
    <property type="match status" value="1"/>
</dbReference>
<dbReference type="SMART" id="SM00388">
    <property type="entry name" value="HisKA"/>
    <property type="match status" value="1"/>
</dbReference>
<evidence type="ECO:0000256" key="3">
    <source>
        <dbReference type="ARBA" id="ARBA00012438"/>
    </source>
</evidence>
<keyword evidence="7 14" id="KW-0812">Transmembrane</keyword>
<evidence type="ECO:0000313" key="16">
    <source>
        <dbReference type="EMBL" id="KAG1540945.1"/>
    </source>
</evidence>
<keyword evidence="6" id="KW-0808">Transferase</keyword>
<name>A0A9P6Y6X7_9FUNG</name>
<keyword evidence="9" id="KW-0418">Kinase</keyword>
<evidence type="ECO:0000259" key="15">
    <source>
        <dbReference type="PROSITE" id="PS50885"/>
    </source>
</evidence>
<dbReference type="PROSITE" id="PS50885">
    <property type="entry name" value="HAMP"/>
    <property type="match status" value="1"/>
</dbReference>
<keyword evidence="5" id="KW-0997">Cell inner membrane</keyword>
<keyword evidence="4" id="KW-1003">Cell membrane</keyword>
<evidence type="ECO:0000256" key="8">
    <source>
        <dbReference type="ARBA" id="ARBA00022741"/>
    </source>
</evidence>
<keyword evidence="17" id="KW-1185">Reference proteome</keyword>
<keyword evidence="13 14" id="KW-0472">Membrane</keyword>
<evidence type="ECO:0000256" key="6">
    <source>
        <dbReference type="ARBA" id="ARBA00022679"/>
    </source>
</evidence>
<dbReference type="SUPFAM" id="SSF47384">
    <property type="entry name" value="Homodimeric domain of signal transducing histidine kinase"/>
    <property type="match status" value="1"/>
</dbReference>
<gene>
    <name evidence="16" type="ORF">G6F50_014291</name>
</gene>
<evidence type="ECO:0000256" key="1">
    <source>
        <dbReference type="ARBA" id="ARBA00000085"/>
    </source>
</evidence>
<accession>A0A9P6Y6X7</accession>
<protein>
    <recommendedName>
        <fullName evidence="3">histidine kinase</fullName>
        <ecNumber evidence="3">2.7.13.3</ecNumber>
    </recommendedName>
</protein>
<evidence type="ECO:0000256" key="7">
    <source>
        <dbReference type="ARBA" id="ARBA00022692"/>
    </source>
</evidence>
<evidence type="ECO:0000256" key="10">
    <source>
        <dbReference type="ARBA" id="ARBA00022840"/>
    </source>
</evidence>
<dbReference type="CDD" id="cd00082">
    <property type="entry name" value="HisKA"/>
    <property type="match status" value="1"/>
</dbReference>
<dbReference type="InterPro" id="IPR036097">
    <property type="entry name" value="HisK_dim/P_sf"/>
</dbReference>
<dbReference type="InterPro" id="IPR003661">
    <property type="entry name" value="HisK_dim/P_dom"/>
</dbReference>
<proteinExistence type="predicted"/>
<keyword evidence="8" id="KW-0547">Nucleotide-binding</keyword>
<dbReference type="PANTHER" id="PTHR44936:SF5">
    <property type="entry name" value="SENSOR HISTIDINE KINASE ENVZ"/>
    <property type="match status" value="1"/>
</dbReference>
<dbReference type="GO" id="GO:0005886">
    <property type="term" value="C:plasma membrane"/>
    <property type="evidence" value="ECO:0007669"/>
    <property type="project" value="UniProtKB-SubCell"/>
</dbReference>
<evidence type="ECO:0000256" key="2">
    <source>
        <dbReference type="ARBA" id="ARBA00004429"/>
    </source>
</evidence>
<dbReference type="GO" id="GO:0000155">
    <property type="term" value="F:phosphorelay sensor kinase activity"/>
    <property type="evidence" value="ECO:0007669"/>
    <property type="project" value="InterPro"/>
</dbReference>
<dbReference type="InterPro" id="IPR003660">
    <property type="entry name" value="HAMP_dom"/>
</dbReference>
<feature type="transmembrane region" description="Helical" evidence="14">
    <location>
        <begin position="88"/>
        <end position="105"/>
    </location>
</feature>
<dbReference type="SMART" id="SM00304">
    <property type="entry name" value="HAMP"/>
    <property type="match status" value="1"/>
</dbReference>
<dbReference type="Gene3D" id="1.10.287.130">
    <property type="match status" value="1"/>
</dbReference>
<evidence type="ECO:0000256" key="12">
    <source>
        <dbReference type="ARBA" id="ARBA00023012"/>
    </source>
</evidence>
<dbReference type="EC" id="2.7.13.3" evidence="3"/>
<dbReference type="CDD" id="cd06225">
    <property type="entry name" value="HAMP"/>
    <property type="match status" value="1"/>
</dbReference>
<keyword evidence="12" id="KW-0902">Two-component regulatory system</keyword>
<feature type="domain" description="HAMP" evidence="15">
    <location>
        <begin position="106"/>
        <end position="158"/>
    </location>
</feature>